<organism evidence="2 3">
    <name type="scientific">Caenorhabditis bovis</name>
    <dbReference type="NCBI Taxonomy" id="2654633"/>
    <lineage>
        <taxon>Eukaryota</taxon>
        <taxon>Metazoa</taxon>
        <taxon>Ecdysozoa</taxon>
        <taxon>Nematoda</taxon>
        <taxon>Chromadorea</taxon>
        <taxon>Rhabditida</taxon>
        <taxon>Rhabditina</taxon>
        <taxon>Rhabditomorpha</taxon>
        <taxon>Rhabditoidea</taxon>
        <taxon>Rhabditidae</taxon>
        <taxon>Peloderinae</taxon>
        <taxon>Caenorhabditis</taxon>
    </lineage>
</organism>
<keyword evidence="1" id="KW-0732">Signal</keyword>
<comment type="caution">
    <text evidence="2">The sequence shown here is derived from an EMBL/GenBank/DDBJ whole genome shotgun (WGS) entry which is preliminary data.</text>
</comment>
<proteinExistence type="predicted"/>
<dbReference type="Proteomes" id="UP000494206">
    <property type="component" value="Unassembled WGS sequence"/>
</dbReference>
<dbReference type="OrthoDB" id="5844311at2759"/>
<evidence type="ECO:0000313" key="3">
    <source>
        <dbReference type="Proteomes" id="UP000494206"/>
    </source>
</evidence>
<feature type="chain" id="PRO_5035793122" evidence="1">
    <location>
        <begin position="17"/>
        <end position="79"/>
    </location>
</feature>
<keyword evidence="3" id="KW-1185">Reference proteome</keyword>
<gene>
    <name evidence="2" type="ORF">CBOVIS_LOCUS331</name>
</gene>
<dbReference type="AlphaFoldDB" id="A0A8S1EGN0"/>
<reference evidence="2 3" key="1">
    <citation type="submission" date="2020-04" db="EMBL/GenBank/DDBJ databases">
        <authorList>
            <person name="Laetsch R D."/>
            <person name="Stevens L."/>
            <person name="Kumar S."/>
            <person name="Blaxter L. M."/>
        </authorList>
    </citation>
    <scope>NUCLEOTIDE SEQUENCE [LARGE SCALE GENOMIC DNA]</scope>
</reference>
<feature type="signal peptide" evidence="1">
    <location>
        <begin position="1"/>
        <end position="16"/>
    </location>
</feature>
<evidence type="ECO:0000256" key="1">
    <source>
        <dbReference type="SAM" id="SignalP"/>
    </source>
</evidence>
<dbReference type="EMBL" id="CADEPM010000001">
    <property type="protein sequence ID" value="CAB3396828.1"/>
    <property type="molecule type" value="Genomic_DNA"/>
</dbReference>
<accession>A0A8S1EGN0</accession>
<protein>
    <submittedName>
        <fullName evidence="2">Uncharacterized protein</fullName>
    </submittedName>
</protein>
<sequence>MRILFLLSCLLAWVLAAPMMDRDDAIRFLDNYLRQFGPDDNYMSLINEHPLNIPLLSGKSTIFRSIKRGLGPRPLRFGK</sequence>
<evidence type="ECO:0000313" key="2">
    <source>
        <dbReference type="EMBL" id="CAB3396828.1"/>
    </source>
</evidence>
<name>A0A8S1EGN0_9PELO</name>